<reference evidence="2 3" key="1">
    <citation type="journal article" date="2019" name="Sci. Data">
        <title>Hybrid genome assembly and annotation of Danionella translucida.</title>
        <authorList>
            <person name="Kadobianskyi M."/>
            <person name="Schulze L."/>
            <person name="Schuelke M."/>
            <person name="Judkewitz B."/>
        </authorList>
    </citation>
    <scope>NUCLEOTIDE SEQUENCE [LARGE SCALE GENOMIC DNA]</scope>
    <source>
        <strain evidence="2 3">Bolton</strain>
    </source>
</reference>
<feature type="compositionally biased region" description="Basic and acidic residues" evidence="1">
    <location>
        <begin position="58"/>
        <end position="79"/>
    </location>
</feature>
<comment type="caution">
    <text evidence="2">The sequence shown here is derived from an EMBL/GenBank/DDBJ whole genome shotgun (WGS) entry which is preliminary data.</text>
</comment>
<organism evidence="2 3">
    <name type="scientific">Danionella cerebrum</name>
    <dbReference type="NCBI Taxonomy" id="2873325"/>
    <lineage>
        <taxon>Eukaryota</taxon>
        <taxon>Metazoa</taxon>
        <taxon>Chordata</taxon>
        <taxon>Craniata</taxon>
        <taxon>Vertebrata</taxon>
        <taxon>Euteleostomi</taxon>
        <taxon>Actinopterygii</taxon>
        <taxon>Neopterygii</taxon>
        <taxon>Teleostei</taxon>
        <taxon>Ostariophysi</taxon>
        <taxon>Cypriniformes</taxon>
        <taxon>Danionidae</taxon>
        <taxon>Danioninae</taxon>
        <taxon>Danionella</taxon>
    </lineage>
</organism>
<proteinExistence type="predicted"/>
<dbReference type="STRING" id="623744.A0A553QB79"/>
<dbReference type="AlphaFoldDB" id="A0A553QB79"/>
<protein>
    <submittedName>
        <fullName evidence="2">Uncharacterized protein</fullName>
    </submittedName>
</protein>
<feature type="compositionally biased region" description="Gly residues" evidence="1">
    <location>
        <begin position="97"/>
        <end position="106"/>
    </location>
</feature>
<gene>
    <name evidence="2" type="ORF">DNTS_031724</name>
</gene>
<feature type="region of interest" description="Disordered" evidence="1">
    <location>
        <begin position="58"/>
        <end position="122"/>
    </location>
</feature>
<accession>A0A553QB79</accession>
<keyword evidence="3" id="KW-1185">Reference proteome</keyword>
<feature type="region of interest" description="Disordered" evidence="1">
    <location>
        <begin position="147"/>
        <end position="275"/>
    </location>
</feature>
<name>A0A553QB79_9TELE</name>
<evidence type="ECO:0000313" key="2">
    <source>
        <dbReference type="EMBL" id="TRY87194.1"/>
    </source>
</evidence>
<feature type="compositionally biased region" description="Pro residues" evidence="1">
    <location>
        <begin position="157"/>
        <end position="184"/>
    </location>
</feature>
<dbReference type="EMBL" id="SRMA01026153">
    <property type="protein sequence ID" value="TRY87194.1"/>
    <property type="molecule type" value="Genomic_DNA"/>
</dbReference>
<sequence>RLSSSRNVSEWSLGQSQLLVLKEGGAFLLNDVLTKGSRAWCDGFVFGRAHSLIKMDGETEQAKETADTSEKPSQDDKSSGNKFRGRGMKTRARGGRMGRGMRGGRGMMMMKGFRPPGPMRGRGRDGFTNGFSHMRMWPYPDMRGRRGRGGPMGMSLGPPPPPMHMRGPPPPPPPPMHMRGPPPPHMHRHAPPPPPPPGHPAFRGRPPHPRARGMVPPGPPRFYHPRGFHNGSAPPLPHPPPGRGQRWPGPRGGRSKSNSEQPDDQPNESVDANGFHTLLEAAGLLKVGHLSAPPELKPRPLPAK</sequence>
<feature type="compositionally biased region" description="Basic residues" evidence="1">
    <location>
        <begin position="83"/>
        <end position="96"/>
    </location>
</feature>
<dbReference type="Proteomes" id="UP000316079">
    <property type="component" value="Unassembled WGS sequence"/>
</dbReference>
<evidence type="ECO:0000256" key="1">
    <source>
        <dbReference type="SAM" id="MobiDB-lite"/>
    </source>
</evidence>
<feature type="non-terminal residue" evidence="2">
    <location>
        <position position="1"/>
    </location>
</feature>
<evidence type="ECO:0000313" key="3">
    <source>
        <dbReference type="Proteomes" id="UP000316079"/>
    </source>
</evidence>